<evidence type="ECO:0000313" key="1">
    <source>
        <dbReference type="EMBL" id="PHQ28864.1"/>
    </source>
</evidence>
<protein>
    <recommendedName>
        <fullName evidence="3">Lipoprotein</fullName>
    </recommendedName>
</protein>
<dbReference type="EMBL" id="NQXA01000010">
    <property type="protein sequence ID" value="PHQ28864.1"/>
    <property type="molecule type" value="Genomic_DNA"/>
</dbReference>
<accession>A0A2G1VQ41</accession>
<dbReference type="AlphaFoldDB" id="A0A2G1VQ41"/>
<sequence>MEIKRILTYLILITLLSCDALECNYQKLSESEYKIIAALNQNKKRIDTMFNDECLRGYLHVYIKEKSTDLDTDNEIKQILLELKKENMQRDIWVFNSSNKFLHRFFWSNVHGEKGIMKTDLQYPNQ</sequence>
<proteinExistence type="predicted"/>
<keyword evidence="2" id="KW-1185">Reference proteome</keyword>
<gene>
    <name evidence="1" type="ORF">CJ305_11750</name>
</gene>
<organism evidence="1 2">
    <name type="scientific">Leeuwenhoekiella nanhaiensis</name>
    <dbReference type="NCBI Taxonomy" id="1655491"/>
    <lineage>
        <taxon>Bacteria</taxon>
        <taxon>Pseudomonadati</taxon>
        <taxon>Bacteroidota</taxon>
        <taxon>Flavobacteriia</taxon>
        <taxon>Flavobacteriales</taxon>
        <taxon>Flavobacteriaceae</taxon>
        <taxon>Leeuwenhoekiella</taxon>
    </lineage>
</organism>
<name>A0A2G1VQ41_9FLAO</name>
<evidence type="ECO:0000313" key="2">
    <source>
        <dbReference type="Proteomes" id="UP000229433"/>
    </source>
</evidence>
<dbReference type="PROSITE" id="PS51257">
    <property type="entry name" value="PROKAR_LIPOPROTEIN"/>
    <property type="match status" value="1"/>
</dbReference>
<dbReference type="OrthoDB" id="1442858at2"/>
<dbReference type="Proteomes" id="UP000229433">
    <property type="component" value="Unassembled WGS sequence"/>
</dbReference>
<comment type="caution">
    <text evidence="1">The sequence shown here is derived from an EMBL/GenBank/DDBJ whole genome shotgun (WGS) entry which is preliminary data.</text>
</comment>
<dbReference type="RefSeq" id="WP_099646478.1">
    <property type="nucleotide sequence ID" value="NZ_KZ319292.1"/>
</dbReference>
<reference evidence="1 2" key="1">
    <citation type="submission" date="2017-08" db="EMBL/GenBank/DDBJ databases">
        <title>The whole genome shortgun sequences of strain Leeuwenhoekiella nanhaiensis G18 from the South China Sea.</title>
        <authorList>
            <person name="Liu Q."/>
        </authorList>
    </citation>
    <scope>NUCLEOTIDE SEQUENCE [LARGE SCALE GENOMIC DNA]</scope>
    <source>
        <strain evidence="1 2">G18</strain>
    </source>
</reference>
<evidence type="ECO:0008006" key="3">
    <source>
        <dbReference type="Google" id="ProtNLM"/>
    </source>
</evidence>